<evidence type="ECO:0000256" key="3">
    <source>
        <dbReference type="ARBA" id="ARBA00004343"/>
    </source>
</evidence>
<evidence type="ECO:0000256" key="4">
    <source>
        <dbReference type="ARBA" id="ARBA00010701"/>
    </source>
</evidence>
<evidence type="ECO:0000313" key="21">
    <source>
        <dbReference type="EMBL" id="KIL00900.1"/>
    </source>
</evidence>
<evidence type="ECO:0000256" key="10">
    <source>
        <dbReference type="ARBA" id="ARBA00022963"/>
    </source>
</evidence>
<dbReference type="InterPro" id="IPR002921">
    <property type="entry name" value="Fungal_lipase-type"/>
</dbReference>
<evidence type="ECO:0000256" key="15">
    <source>
        <dbReference type="ARBA" id="ARBA00023136"/>
    </source>
</evidence>
<feature type="domain" description="Fungal lipase-type" evidence="20">
    <location>
        <begin position="248"/>
        <end position="283"/>
    </location>
</feature>
<feature type="chain" id="PRO_5002226166" description="triacylglycerol lipase" evidence="19">
    <location>
        <begin position="18"/>
        <end position="431"/>
    </location>
</feature>
<keyword evidence="8" id="KW-0967">Endosome</keyword>
<evidence type="ECO:0000256" key="1">
    <source>
        <dbReference type="ARBA" id="ARBA00001024"/>
    </source>
</evidence>
<reference evidence="22" key="2">
    <citation type="submission" date="2015-01" db="EMBL/GenBank/DDBJ databases">
        <title>Evolutionary Origins and Diversification of the Mycorrhizal Mutualists.</title>
        <authorList>
            <consortium name="DOE Joint Genome Institute"/>
            <consortium name="Mycorrhizal Genomics Consortium"/>
            <person name="Kohler A."/>
            <person name="Kuo A."/>
            <person name="Nagy L.G."/>
            <person name="Floudas D."/>
            <person name="Copeland A."/>
            <person name="Barry K.W."/>
            <person name="Cichocki N."/>
            <person name="Veneault-Fourrey C."/>
            <person name="LaButti K."/>
            <person name="Lindquist E.A."/>
            <person name="Lipzen A."/>
            <person name="Lundell T."/>
            <person name="Morin E."/>
            <person name="Murat C."/>
            <person name="Riley R."/>
            <person name="Ohm R."/>
            <person name="Sun H."/>
            <person name="Tunlid A."/>
            <person name="Henrissat B."/>
            <person name="Grigoriev I.V."/>
            <person name="Hibbett D.S."/>
            <person name="Martin F."/>
        </authorList>
    </citation>
    <scope>NUCLEOTIDE SEQUENCE [LARGE SCALE GENOMIC DNA]</scope>
    <source>
        <strain evidence="22">Ve08.2h10</strain>
    </source>
</reference>
<comment type="catalytic activity">
    <reaction evidence="1">
        <text>a triacylglycerol + H2O = a diacylglycerol + a fatty acid + H(+)</text>
        <dbReference type="Rhea" id="RHEA:12044"/>
        <dbReference type="ChEBI" id="CHEBI:15377"/>
        <dbReference type="ChEBI" id="CHEBI:15378"/>
        <dbReference type="ChEBI" id="CHEBI:17855"/>
        <dbReference type="ChEBI" id="CHEBI:18035"/>
        <dbReference type="ChEBI" id="CHEBI:28868"/>
        <dbReference type="EC" id="3.1.1.3"/>
    </reaction>
</comment>
<sequence length="431" mass="48258">MHVRLAVLFLFLRITSATVVDLLTKSKFRAFSNSFPGILQFDLSHECRVENQILHISDYTFPLPSRPTFSLKAVPTTVYRPKSYGDVEHARLRSLHKAQSEPVEWVEAEVLGPDVTDKHTLGQLARMAANAYQPPRGDNWYELDRSWNINTSFPLGWDNDQDGFRGFVFRSRDNSTVVLSIKGTTLQGPTSKKDKLNDNLLFSCCCARVDFSWVFSTVCDCYTWSAFHRRCDDPCLSAALVKDSLFYSIGVRLVNDLQSLFPHADIWLVGHSLGGSLASLLGSTFGLPAVAFEAPGERMAAQRLHLPLPPRRGAGLTHVPVTHVYNNADPIPQGACTGITSPCAQAGYALETRCHLGRTIVYDTVGRLGWHVDVRKHPIKELILNVLDLDGPWPDGEDGVQRDVPTAREEIECVDCFKWEFGHYNDKEINN</sequence>
<dbReference type="GO" id="GO:0032585">
    <property type="term" value="C:multivesicular body membrane"/>
    <property type="evidence" value="ECO:0007669"/>
    <property type="project" value="UniProtKB-SubCell"/>
</dbReference>
<dbReference type="OrthoDB" id="58570at2759"/>
<evidence type="ECO:0000256" key="9">
    <source>
        <dbReference type="ARBA" id="ARBA00022801"/>
    </source>
</evidence>
<accession>A0A0D0EB32</accession>
<dbReference type="EMBL" id="KN824824">
    <property type="protein sequence ID" value="KIL00900.1"/>
    <property type="molecule type" value="Genomic_DNA"/>
</dbReference>
<dbReference type="CDD" id="cd00519">
    <property type="entry name" value="Lipase_3"/>
    <property type="match status" value="1"/>
</dbReference>
<dbReference type="Gene3D" id="3.40.50.1820">
    <property type="entry name" value="alpha/beta hydrolase"/>
    <property type="match status" value="1"/>
</dbReference>
<dbReference type="STRING" id="930991.A0A0D0EB32"/>
<name>A0A0D0EB32_9AGAM</name>
<dbReference type="PANTHER" id="PTHR47175">
    <property type="entry name" value="LIPASE ATG15-RELATED"/>
    <property type="match status" value="1"/>
</dbReference>
<dbReference type="GO" id="GO:0034727">
    <property type="term" value="P:piecemeal microautophagy of the nucleus"/>
    <property type="evidence" value="ECO:0007669"/>
    <property type="project" value="TreeGrafter"/>
</dbReference>
<gene>
    <name evidence="21" type="ORF">PAXRUDRAFT_821094</name>
</gene>
<evidence type="ECO:0000256" key="6">
    <source>
        <dbReference type="ARBA" id="ARBA00013279"/>
    </source>
</evidence>
<dbReference type="GO" id="GO:0034496">
    <property type="term" value="P:multivesicular body membrane disassembly"/>
    <property type="evidence" value="ECO:0007669"/>
    <property type="project" value="TreeGrafter"/>
</dbReference>
<keyword evidence="22" id="KW-1185">Reference proteome</keyword>
<keyword evidence="15" id="KW-0472">Membrane</keyword>
<keyword evidence="10" id="KW-0442">Lipid degradation</keyword>
<evidence type="ECO:0000256" key="2">
    <source>
        <dbReference type="ARBA" id="ARBA00004270"/>
    </source>
</evidence>
<dbReference type="SUPFAM" id="SSF53474">
    <property type="entry name" value="alpha/beta-Hydrolases"/>
    <property type="match status" value="1"/>
</dbReference>
<evidence type="ECO:0000256" key="14">
    <source>
        <dbReference type="ARBA" id="ARBA00023098"/>
    </source>
</evidence>
<evidence type="ECO:0000256" key="8">
    <source>
        <dbReference type="ARBA" id="ARBA00022753"/>
    </source>
</evidence>
<protein>
    <recommendedName>
        <fullName evidence="6">triacylglycerol lipase</fullName>
        <ecNumber evidence="6">3.1.1.3</ecNumber>
    </recommendedName>
    <alternativeName>
        <fullName evidence="18">Autophagy-related protein 15</fullName>
    </alternativeName>
</protein>
<dbReference type="FunCoup" id="A0A0D0EB32">
    <property type="interactions" value="63"/>
</dbReference>
<dbReference type="GO" id="GO:0046461">
    <property type="term" value="P:neutral lipid catabolic process"/>
    <property type="evidence" value="ECO:0007669"/>
    <property type="project" value="TreeGrafter"/>
</dbReference>
<keyword evidence="14" id="KW-0443">Lipid metabolism</keyword>
<evidence type="ECO:0000313" key="22">
    <source>
        <dbReference type="Proteomes" id="UP000054538"/>
    </source>
</evidence>
<evidence type="ECO:0000256" key="19">
    <source>
        <dbReference type="SAM" id="SignalP"/>
    </source>
</evidence>
<dbReference type="GO" id="GO:0004806">
    <property type="term" value="F:triacylglycerol lipase activity"/>
    <property type="evidence" value="ECO:0007669"/>
    <property type="project" value="UniProtKB-EC"/>
</dbReference>
<dbReference type="GO" id="GO:0004620">
    <property type="term" value="F:phospholipase activity"/>
    <property type="evidence" value="ECO:0007669"/>
    <property type="project" value="TreeGrafter"/>
</dbReference>
<reference evidence="21 22" key="1">
    <citation type="submission" date="2014-04" db="EMBL/GenBank/DDBJ databases">
        <authorList>
            <consortium name="DOE Joint Genome Institute"/>
            <person name="Kuo A."/>
            <person name="Kohler A."/>
            <person name="Jargeat P."/>
            <person name="Nagy L.G."/>
            <person name="Floudas D."/>
            <person name="Copeland A."/>
            <person name="Barry K.W."/>
            <person name="Cichocki N."/>
            <person name="Veneault-Fourrey C."/>
            <person name="LaButti K."/>
            <person name="Lindquist E.A."/>
            <person name="Lipzen A."/>
            <person name="Lundell T."/>
            <person name="Morin E."/>
            <person name="Murat C."/>
            <person name="Sun H."/>
            <person name="Tunlid A."/>
            <person name="Henrissat B."/>
            <person name="Grigoriev I.V."/>
            <person name="Hibbett D.S."/>
            <person name="Martin F."/>
            <person name="Nordberg H.P."/>
            <person name="Cantor M.N."/>
            <person name="Hua S.X."/>
        </authorList>
    </citation>
    <scope>NUCLEOTIDE SEQUENCE [LARGE SCALE GENOMIC DNA]</scope>
    <source>
        <strain evidence="21 22">Ve08.2h10</strain>
    </source>
</reference>
<evidence type="ECO:0000256" key="12">
    <source>
        <dbReference type="ARBA" id="ARBA00022989"/>
    </source>
</evidence>
<dbReference type="AlphaFoldDB" id="A0A0D0EB32"/>
<dbReference type="InterPro" id="IPR029058">
    <property type="entry name" value="AB_hydrolase_fold"/>
</dbReference>
<dbReference type="EC" id="3.1.1.3" evidence="6"/>
<proteinExistence type="inferred from homology"/>
<comment type="function">
    <text evidence="17">Lipase which is essential for lysis of subvacuolar cytoplasm to vacuole targeted bodies and intravacuolar autophagic bodies. Involved in the lysis of intravacuolar multivesicular body (MVB) vesicles. The intravacuolar membrane disintegration by ATG15 is critical to life span extension.</text>
</comment>
<dbReference type="Pfam" id="PF01764">
    <property type="entry name" value="Lipase_3"/>
    <property type="match status" value="1"/>
</dbReference>
<keyword evidence="9" id="KW-0378">Hydrolase</keyword>
<dbReference type="GO" id="GO:0006660">
    <property type="term" value="P:phosphatidylserine catabolic process"/>
    <property type="evidence" value="ECO:0007669"/>
    <property type="project" value="TreeGrafter"/>
</dbReference>
<evidence type="ECO:0000259" key="20">
    <source>
        <dbReference type="Pfam" id="PF01764"/>
    </source>
</evidence>
<dbReference type="Proteomes" id="UP000054538">
    <property type="component" value="Unassembled WGS sequence"/>
</dbReference>
<keyword evidence="13" id="KW-0072">Autophagy</keyword>
<keyword evidence="19" id="KW-0732">Signal</keyword>
<comment type="similarity">
    <text evidence="4">Belongs to the AB hydrolase superfamily. Lipase family.</text>
</comment>
<feature type="signal peptide" evidence="19">
    <location>
        <begin position="1"/>
        <end position="17"/>
    </location>
</feature>
<dbReference type="PANTHER" id="PTHR47175:SF2">
    <property type="entry name" value="LIPASE ATG15-RELATED"/>
    <property type="match status" value="1"/>
</dbReference>
<organism evidence="21 22">
    <name type="scientific">Paxillus rubicundulus Ve08.2h10</name>
    <dbReference type="NCBI Taxonomy" id="930991"/>
    <lineage>
        <taxon>Eukaryota</taxon>
        <taxon>Fungi</taxon>
        <taxon>Dikarya</taxon>
        <taxon>Basidiomycota</taxon>
        <taxon>Agaricomycotina</taxon>
        <taxon>Agaricomycetes</taxon>
        <taxon>Agaricomycetidae</taxon>
        <taxon>Boletales</taxon>
        <taxon>Paxilineae</taxon>
        <taxon>Paxillaceae</taxon>
        <taxon>Paxillus</taxon>
    </lineage>
</organism>
<evidence type="ECO:0000256" key="17">
    <source>
        <dbReference type="ARBA" id="ARBA00024663"/>
    </source>
</evidence>
<evidence type="ECO:0000256" key="13">
    <source>
        <dbReference type="ARBA" id="ARBA00023006"/>
    </source>
</evidence>
<evidence type="ECO:0000256" key="18">
    <source>
        <dbReference type="ARBA" id="ARBA00029828"/>
    </source>
</evidence>
<dbReference type="InParanoid" id="A0A0D0EB32"/>
<keyword evidence="11" id="KW-0735">Signal-anchor</keyword>
<evidence type="ECO:0000256" key="7">
    <source>
        <dbReference type="ARBA" id="ARBA00022692"/>
    </source>
</evidence>
<dbReference type="GO" id="GO:0005775">
    <property type="term" value="C:vacuolar lumen"/>
    <property type="evidence" value="ECO:0007669"/>
    <property type="project" value="TreeGrafter"/>
</dbReference>
<keyword evidence="7" id="KW-0812">Transmembrane</keyword>
<keyword evidence="12" id="KW-1133">Transmembrane helix</keyword>
<comment type="subcellular location">
    <subcellularLocation>
        <location evidence="3">Endosome</location>
        <location evidence="3">Multivesicular body membrane</location>
        <topology evidence="3">Single-pass type II membrane protein</topology>
    </subcellularLocation>
    <subcellularLocation>
        <location evidence="2">Prevacuolar compartment membrane</location>
        <topology evidence="2">Single-pass type II membrane protein</topology>
    </subcellularLocation>
</comment>
<dbReference type="InterPro" id="IPR050805">
    <property type="entry name" value="ATG15_Lipase"/>
</dbReference>
<keyword evidence="16" id="KW-0325">Glycoprotein</keyword>
<evidence type="ECO:0000256" key="11">
    <source>
        <dbReference type="ARBA" id="ARBA00022968"/>
    </source>
</evidence>
<evidence type="ECO:0000256" key="5">
    <source>
        <dbReference type="ARBA" id="ARBA00011137"/>
    </source>
</evidence>
<dbReference type="HOGENOM" id="CLU_028295_1_1_1"/>
<evidence type="ECO:0000256" key="16">
    <source>
        <dbReference type="ARBA" id="ARBA00023180"/>
    </source>
</evidence>
<comment type="subunit">
    <text evidence="5">Binds to both phosphatidylinositol (PI) and phosphatidylinositol 3,5-bisphosphate (PIP2).</text>
</comment>